<dbReference type="Pfam" id="PF03914">
    <property type="entry name" value="CBF"/>
    <property type="match status" value="1"/>
</dbReference>
<evidence type="ECO:0000313" key="5">
    <source>
        <dbReference type="EMBL" id="OZJ03196.1"/>
    </source>
</evidence>
<evidence type="ECO:0000256" key="2">
    <source>
        <dbReference type="SAM" id="MobiDB-lite"/>
    </source>
</evidence>
<feature type="domain" description="CCAAT-binding factor" evidence="4">
    <location>
        <begin position="378"/>
        <end position="525"/>
    </location>
</feature>
<dbReference type="PANTHER" id="PTHR12455">
    <property type="entry name" value="NUCLEOLAR COMPLEX PROTEIN 4"/>
    <property type="match status" value="1"/>
</dbReference>
<dbReference type="GO" id="GO:0030692">
    <property type="term" value="C:Noc4p-Nop14p complex"/>
    <property type="evidence" value="ECO:0007669"/>
    <property type="project" value="TreeGrafter"/>
</dbReference>
<sequence length="597" mass="68177">MPSAVKEKGNGKAGKAARTIANEDKEAIAKVRELELEVTTSKSKLNNIVLLIDLAKASDDTCLLLSDRPHVAHAAVHALHRVFSALLENNQLRRPKAASSADKGDAITAWARDQYVTYFNHVCSLLRSEEPGLQVPALTILMDLLKKESKQLTSAAGSDHFANDQFQRILQTLLLNTNFSQHLVIELVDKYLNLYHDLQFYFFKDTSKIIRTTREMSSTNDGARKRKRDASDKELFTNSMLHHMTENVFAILEKLKNIPQAQTDIDTFWAFEKSSNFGSHKESSGFDSFDGEAEEEGEREEAAQETKGNKSKSAFPNLLTHKKALSICWLEFLKLPLTSDMYKKTLMIMHKRIIPHMPQPTLLMDFLTDSYNAGGVISLLALNGLFTLITEHSLDYPDFYKKLYRLFDRNLMHVIYRSRFFRLVDVFLSSTHLPAALVASFIKRMALLSLSAPPAAIVIIIPTIYNLLKRHPTCMLMINRTRQEGLVDEWDEEDMDPYKETALNSSLWELEGLQQHYHPSVATLAKIFSEHFNKPSYDLEDFLDHTYTTMFDSEIRRKSKKIPALAFEQPPFLFPVPPKEGEEVTDVQAQRWQAWTI</sequence>
<dbReference type="EMBL" id="MVBO01000099">
    <property type="protein sequence ID" value="OZJ03196.1"/>
    <property type="molecule type" value="Genomic_DNA"/>
</dbReference>
<proteinExistence type="inferred from homology"/>
<gene>
    <name evidence="5" type="ORF">BZG36_03333</name>
</gene>
<evidence type="ECO:0000259" key="4">
    <source>
        <dbReference type="Pfam" id="PF03914"/>
    </source>
</evidence>
<dbReference type="GO" id="GO:0032040">
    <property type="term" value="C:small-subunit processome"/>
    <property type="evidence" value="ECO:0007669"/>
    <property type="project" value="TreeGrafter"/>
</dbReference>
<evidence type="ECO:0000313" key="6">
    <source>
        <dbReference type="Proteomes" id="UP000242875"/>
    </source>
</evidence>
<dbReference type="InterPro" id="IPR005612">
    <property type="entry name" value="CCAAT-binding_factor"/>
</dbReference>
<keyword evidence="3" id="KW-1133">Transmembrane helix</keyword>
<feature type="transmembrane region" description="Helical" evidence="3">
    <location>
        <begin position="448"/>
        <end position="468"/>
    </location>
</feature>
<dbReference type="AlphaFoldDB" id="A0A261XXV0"/>
<feature type="region of interest" description="Disordered" evidence="2">
    <location>
        <begin position="276"/>
        <end position="313"/>
    </location>
</feature>
<dbReference type="OrthoDB" id="10263185at2759"/>
<accession>A0A261XXV0</accession>
<dbReference type="InterPro" id="IPR027193">
    <property type="entry name" value="Noc4"/>
</dbReference>
<dbReference type="PANTHER" id="PTHR12455:SF0">
    <property type="entry name" value="NUCLEOLAR COMPLEX PROTEIN 4 HOMOLOG"/>
    <property type="match status" value="1"/>
</dbReference>
<keyword evidence="3" id="KW-0812">Transmembrane</keyword>
<evidence type="ECO:0000256" key="1">
    <source>
        <dbReference type="ARBA" id="ARBA00007797"/>
    </source>
</evidence>
<feature type="compositionally biased region" description="Acidic residues" evidence="2">
    <location>
        <begin position="289"/>
        <end position="299"/>
    </location>
</feature>
<name>A0A261XXV0_9FUNG</name>
<evidence type="ECO:0000256" key="3">
    <source>
        <dbReference type="SAM" id="Phobius"/>
    </source>
</evidence>
<dbReference type="Proteomes" id="UP000242875">
    <property type="component" value="Unassembled WGS sequence"/>
</dbReference>
<protein>
    <recommendedName>
        <fullName evidence="4">CCAAT-binding factor domain-containing protein</fullName>
    </recommendedName>
</protein>
<keyword evidence="6" id="KW-1185">Reference proteome</keyword>
<reference evidence="5 6" key="1">
    <citation type="journal article" date="2017" name="Mycologia">
        <title>Bifiguratus adelaidae, gen. et sp. nov., a new member of Mucoromycotina in endophytic and soil-dwelling habitats.</title>
        <authorList>
            <person name="Torres-Cruz T.J."/>
            <person name="Billingsley Tobias T.L."/>
            <person name="Almatruk M."/>
            <person name="Hesse C."/>
            <person name="Kuske C.R."/>
            <person name="Desiro A."/>
            <person name="Benucci G.M."/>
            <person name="Bonito G."/>
            <person name="Stajich J.E."/>
            <person name="Dunlap C."/>
            <person name="Arnold A.E."/>
            <person name="Porras-Alfaro A."/>
        </authorList>
    </citation>
    <scope>NUCLEOTIDE SEQUENCE [LARGE SCALE GENOMIC DNA]</scope>
    <source>
        <strain evidence="5 6">AZ0501</strain>
    </source>
</reference>
<organism evidence="5 6">
    <name type="scientific">Bifiguratus adelaidae</name>
    <dbReference type="NCBI Taxonomy" id="1938954"/>
    <lineage>
        <taxon>Eukaryota</taxon>
        <taxon>Fungi</taxon>
        <taxon>Fungi incertae sedis</taxon>
        <taxon>Mucoromycota</taxon>
        <taxon>Mucoromycotina</taxon>
        <taxon>Endogonomycetes</taxon>
        <taxon>Endogonales</taxon>
        <taxon>Endogonales incertae sedis</taxon>
        <taxon>Bifiguratus</taxon>
    </lineage>
</organism>
<comment type="caution">
    <text evidence="5">The sequence shown here is derived from an EMBL/GenBank/DDBJ whole genome shotgun (WGS) entry which is preliminary data.</text>
</comment>
<keyword evidence="3" id="KW-0472">Membrane</keyword>
<dbReference type="GO" id="GO:0042254">
    <property type="term" value="P:ribosome biogenesis"/>
    <property type="evidence" value="ECO:0007669"/>
    <property type="project" value="InterPro"/>
</dbReference>
<comment type="similarity">
    <text evidence="1">Belongs to the CBF/MAK21 family.</text>
</comment>